<dbReference type="InParanoid" id="A2E0I7"/>
<gene>
    <name evidence="2" type="ORF">TVAG_044290</name>
</gene>
<keyword evidence="1" id="KW-0812">Transmembrane</keyword>
<dbReference type="RefSeq" id="XP_001326090.1">
    <property type="nucleotide sequence ID" value="XM_001326055.1"/>
</dbReference>
<keyword evidence="1" id="KW-1133">Transmembrane helix</keyword>
<organism evidence="2 3">
    <name type="scientific">Trichomonas vaginalis (strain ATCC PRA-98 / G3)</name>
    <dbReference type="NCBI Taxonomy" id="412133"/>
    <lineage>
        <taxon>Eukaryota</taxon>
        <taxon>Metamonada</taxon>
        <taxon>Parabasalia</taxon>
        <taxon>Trichomonadida</taxon>
        <taxon>Trichomonadidae</taxon>
        <taxon>Trichomonas</taxon>
    </lineage>
</organism>
<evidence type="ECO:0000313" key="2">
    <source>
        <dbReference type="EMBL" id="EAY13867.1"/>
    </source>
</evidence>
<dbReference type="VEuPathDB" id="TrichDB:TVAGG3_0550000"/>
<dbReference type="EMBL" id="DS113279">
    <property type="protein sequence ID" value="EAY13867.1"/>
    <property type="molecule type" value="Genomic_DNA"/>
</dbReference>
<evidence type="ECO:0000256" key="1">
    <source>
        <dbReference type="SAM" id="Phobius"/>
    </source>
</evidence>
<proteinExistence type="predicted"/>
<feature type="transmembrane region" description="Helical" evidence="1">
    <location>
        <begin position="35"/>
        <end position="54"/>
    </location>
</feature>
<accession>A2E0I7</accession>
<feature type="transmembrane region" description="Helical" evidence="1">
    <location>
        <begin position="216"/>
        <end position="236"/>
    </location>
</feature>
<dbReference type="KEGG" id="tva:4771865"/>
<feature type="transmembrane region" description="Helical" evidence="1">
    <location>
        <begin position="129"/>
        <end position="149"/>
    </location>
</feature>
<evidence type="ECO:0000313" key="3">
    <source>
        <dbReference type="Proteomes" id="UP000001542"/>
    </source>
</evidence>
<dbReference type="VEuPathDB" id="TrichDB:TVAG_044290"/>
<feature type="transmembrane region" description="Helical" evidence="1">
    <location>
        <begin position="184"/>
        <end position="204"/>
    </location>
</feature>
<feature type="transmembrane region" description="Helical" evidence="1">
    <location>
        <begin position="7"/>
        <end position="29"/>
    </location>
</feature>
<keyword evidence="1" id="KW-0472">Membrane</keyword>
<sequence>MKNSLLKYIYSSVTAGTTLLAYLISYFLTFEYKDLIDMFFGTYMISDGILFMANDAIVEALVKYPFDFLLSLIVFTALTFYAFISDSLALLDDTLLVKCDMINNAPILSNDDKLPEVDENIKFNFLDNIIYVFLLGVAFLESASFAMYIAKYEGLYKNLPFIIPVRFVRFICISYIFRDTNVSSLWYFVIAILNTIVIAVLGMLNPFMALSYCQSIYGTTSSLLLGCFIYFGATAIHNSFISLAHSRWYSVLIGIAGFSIPSIFHFFIEN</sequence>
<name>A2E0I7_TRIV3</name>
<dbReference type="Proteomes" id="UP000001542">
    <property type="component" value="Unassembled WGS sequence"/>
</dbReference>
<reference evidence="2" key="1">
    <citation type="submission" date="2006-10" db="EMBL/GenBank/DDBJ databases">
        <authorList>
            <person name="Amadeo P."/>
            <person name="Zhao Q."/>
            <person name="Wortman J."/>
            <person name="Fraser-Liggett C."/>
            <person name="Carlton J."/>
        </authorList>
    </citation>
    <scope>NUCLEOTIDE SEQUENCE</scope>
    <source>
        <strain evidence="2">G3</strain>
    </source>
</reference>
<feature type="transmembrane region" description="Helical" evidence="1">
    <location>
        <begin position="66"/>
        <end position="84"/>
    </location>
</feature>
<keyword evidence="3" id="KW-1185">Reference proteome</keyword>
<dbReference type="AlphaFoldDB" id="A2E0I7"/>
<protein>
    <submittedName>
        <fullName evidence="2">Uncharacterized protein</fullName>
    </submittedName>
</protein>
<reference evidence="2" key="2">
    <citation type="journal article" date="2007" name="Science">
        <title>Draft genome sequence of the sexually transmitted pathogen Trichomonas vaginalis.</title>
        <authorList>
            <person name="Carlton J.M."/>
            <person name="Hirt R.P."/>
            <person name="Silva J.C."/>
            <person name="Delcher A.L."/>
            <person name="Schatz M."/>
            <person name="Zhao Q."/>
            <person name="Wortman J.R."/>
            <person name="Bidwell S.L."/>
            <person name="Alsmark U.C.M."/>
            <person name="Besteiro S."/>
            <person name="Sicheritz-Ponten T."/>
            <person name="Noel C.J."/>
            <person name="Dacks J.B."/>
            <person name="Foster P.G."/>
            <person name="Simillion C."/>
            <person name="Van de Peer Y."/>
            <person name="Miranda-Saavedra D."/>
            <person name="Barton G.J."/>
            <person name="Westrop G.D."/>
            <person name="Mueller S."/>
            <person name="Dessi D."/>
            <person name="Fiori P.L."/>
            <person name="Ren Q."/>
            <person name="Paulsen I."/>
            <person name="Zhang H."/>
            <person name="Bastida-Corcuera F.D."/>
            <person name="Simoes-Barbosa A."/>
            <person name="Brown M.T."/>
            <person name="Hayes R.D."/>
            <person name="Mukherjee M."/>
            <person name="Okumura C.Y."/>
            <person name="Schneider R."/>
            <person name="Smith A.J."/>
            <person name="Vanacova S."/>
            <person name="Villalvazo M."/>
            <person name="Haas B.J."/>
            <person name="Pertea M."/>
            <person name="Feldblyum T.V."/>
            <person name="Utterback T.R."/>
            <person name="Shu C.L."/>
            <person name="Osoegawa K."/>
            <person name="de Jong P.J."/>
            <person name="Hrdy I."/>
            <person name="Horvathova L."/>
            <person name="Zubacova Z."/>
            <person name="Dolezal P."/>
            <person name="Malik S.B."/>
            <person name="Logsdon J.M. Jr."/>
            <person name="Henze K."/>
            <person name="Gupta A."/>
            <person name="Wang C.C."/>
            <person name="Dunne R.L."/>
            <person name="Upcroft J.A."/>
            <person name="Upcroft P."/>
            <person name="White O."/>
            <person name="Salzberg S.L."/>
            <person name="Tang P."/>
            <person name="Chiu C.-H."/>
            <person name="Lee Y.-S."/>
            <person name="Embley T.M."/>
            <person name="Coombs G.H."/>
            <person name="Mottram J.C."/>
            <person name="Tachezy J."/>
            <person name="Fraser-Liggett C.M."/>
            <person name="Johnson P.J."/>
        </authorList>
    </citation>
    <scope>NUCLEOTIDE SEQUENCE [LARGE SCALE GENOMIC DNA]</scope>
    <source>
        <strain evidence="2">G3</strain>
    </source>
</reference>
<feature type="transmembrane region" description="Helical" evidence="1">
    <location>
        <begin position="248"/>
        <end position="268"/>
    </location>
</feature>